<dbReference type="Proteomes" id="UP001168363">
    <property type="component" value="Unassembled WGS sequence"/>
</dbReference>
<organism evidence="2 3">
    <name type="scientific">Nocardioides cremeus</name>
    <dbReference type="NCBI Taxonomy" id="3058044"/>
    <lineage>
        <taxon>Bacteria</taxon>
        <taxon>Bacillati</taxon>
        <taxon>Actinomycetota</taxon>
        <taxon>Actinomycetes</taxon>
        <taxon>Propionibacteriales</taxon>
        <taxon>Nocardioidaceae</taxon>
        <taxon>Nocardioides</taxon>
    </lineage>
</organism>
<sequence>MMSNLALAGEAGHVPTRGLADHAVSDEMAWGPPTELAGKLTVSIPEAGRYLGIGRGAAYAAARRGELPTLRLGQRLVVPVPKLLELVGFDPDQPHDPPKPAA</sequence>
<dbReference type="EMBL" id="JAULSC010000016">
    <property type="protein sequence ID" value="MDO3396994.1"/>
    <property type="molecule type" value="Genomic_DNA"/>
</dbReference>
<gene>
    <name evidence="2" type="ORF">QWJ41_14805</name>
</gene>
<protein>
    <recommendedName>
        <fullName evidence="1">Helix-turn-helix domain-containing protein</fullName>
    </recommendedName>
</protein>
<reference evidence="2" key="1">
    <citation type="submission" date="2023-06" db="EMBL/GenBank/DDBJ databases">
        <title>Genome sequence of Nocardioides sp. SOB44.</title>
        <authorList>
            <person name="Zhang G."/>
        </authorList>
    </citation>
    <scope>NUCLEOTIDE SEQUENCE</scope>
    <source>
        <strain evidence="2">SOB44</strain>
    </source>
</reference>
<name>A0ABT8TSQ8_9ACTN</name>
<proteinExistence type="predicted"/>
<comment type="caution">
    <text evidence="2">The sequence shown here is derived from an EMBL/GenBank/DDBJ whole genome shotgun (WGS) entry which is preliminary data.</text>
</comment>
<keyword evidence="3" id="KW-1185">Reference proteome</keyword>
<feature type="domain" description="Helix-turn-helix" evidence="1">
    <location>
        <begin position="43"/>
        <end position="80"/>
    </location>
</feature>
<evidence type="ECO:0000313" key="3">
    <source>
        <dbReference type="Proteomes" id="UP001168363"/>
    </source>
</evidence>
<evidence type="ECO:0000313" key="2">
    <source>
        <dbReference type="EMBL" id="MDO3396994.1"/>
    </source>
</evidence>
<accession>A0ABT8TSQ8</accession>
<evidence type="ECO:0000259" key="1">
    <source>
        <dbReference type="Pfam" id="PF12728"/>
    </source>
</evidence>
<dbReference type="Pfam" id="PF12728">
    <property type="entry name" value="HTH_17"/>
    <property type="match status" value="1"/>
</dbReference>
<dbReference type="InterPro" id="IPR041657">
    <property type="entry name" value="HTH_17"/>
</dbReference>
<dbReference type="RefSeq" id="WP_302709174.1">
    <property type="nucleotide sequence ID" value="NZ_JAULSC010000016.1"/>
</dbReference>